<dbReference type="Proteomes" id="UP000189462">
    <property type="component" value="Unassembled WGS sequence"/>
</dbReference>
<protein>
    <recommendedName>
        <fullName evidence="1">Ubiquinone biosynthesis accessory factor UbiK</fullName>
    </recommendedName>
</protein>
<dbReference type="EMBL" id="MVBK01000028">
    <property type="protein sequence ID" value="OOG26405.1"/>
    <property type="molecule type" value="Genomic_DNA"/>
</dbReference>
<comment type="function">
    <text evidence="1">Required for efficient ubiquinone (coenzyme Q) biosynthesis. UbiK is probably an accessory factor of Ubi enzymes and facilitates ubiquinone biosynthesis by acting as an assembly factor, a targeting factor, or both.</text>
</comment>
<dbReference type="GO" id="GO:0005737">
    <property type="term" value="C:cytoplasm"/>
    <property type="evidence" value="ECO:0007669"/>
    <property type="project" value="UniProtKB-SubCell"/>
</dbReference>
<keyword evidence="1" id="KW-0175">Coiled coil</keyword>
<reference evidence="2 3" key="1">
    <citation type="submission" date="2017-02" db="EMBL/GenBank/DDBJ databases">
        <title>Genomic diversity within the haloalkaliphilic genus Thioalkalivibrio.</title>
        <authorList>
            <person name="Ahn A.-C."/>
            <person name="Meier-Kolthoff J."/>
            <person name="Overmars L."/>
            <person name="Richter M."/>
            <person name="Woyke T."/>
            <person name="Sorokin D.Y."/>
            <person name="Muyzer G."/>
        </authorList>
    </citation>
    <scope>NUCLEOTIDE SEQUENCE [LARGE SCALE GENOMIC DNA]</scope>
    <source>
        <strain evidence="2 3">ALJD</strain>
    </source>
</reference>
<comment type="pathway">
    <text evidence="1">Cofactor biosynthesis; ubiquinone biosynthesis.</text>
</comment>
<dbReference type="GO" id="GO:0006744">
    <property type="term" value="P:ubiquinone biosynthetic process"/>
    <property type="evidence" value="ECO:0007669"/>
    <property type="project" value="UniProtKB-UniRule"/>
</dbReference>
<keyword evidence="1" id="KW-0963">Cytoplasm</keyword>
<comment type="subcellular location">
    <subcellularLocation>
        <location evidence="1">Cytoplasm</location>
    </subcellularLocation>
</comment>
<dbReference type="Pfam" id="PF04380">
    <property type="entry name" value="BMFP"/>
    <property type="match status" value="1"/>
</dbReference>
<comment type="similarity">
    <text evidence="1">Belongs to the UbiK family.</text>
</comment>
<accession>A0A1V3NMU7</accession>
<dbReference type="InterPro" id="IPR007475">
    <property type="entry name" value="UbiK"/>
</dbReference>
<dbReference type="OrthoDB" id="5297354at2"/>
<feature type="coiled-coil region" evidence="1">
    <location>
        <begin position="52"/>
        <end position="79"/>
    </location>
</feature>
<organism evidence="2 3">
    <name type="scientific">Thioalkalivibrio denitrificans</name>
    <dbReference type="NCBI Taxonomy" id="108003"/>
    <lineage>
        <taxon>Bacteria</taxon>
        <taxon>Pseudomonadati</taxon>
        <taxon>Pseudomonadota</taxon>
        <taxon>Gammaproteobacteria</taxon>
        <taxon>Chromatiales</taxon>
        <taxon>Ectothiorhodospiraceae</taxon>
        <taxon>Thioalkalivibrio</taxon>
    </lineage>
</organism>
<dbReference type="AlphaFoldDB" id="A0A1V3NMU7"/>
<evidence type="ECO:0000313" key="2">
    <source>
        <dbReference type="EMBL" id="OOG26405.1"/>
    </source>
</evidence>
<evidence type="ECO:0000256" key="1">
    <source>
        <dbReference type="HAMAP-Rule" id="MF_02216"/>
    </source>
</evidence>
<keyword evidence="3" id="KW-1185">Reference proteome</keyword>
<dbReference type="RefSeq" id="WP_077278019.1">
    <property type="nucleotide sequence ID" value="NZ_MVBK01000028.1"/>
</dbReference>
<dbReference type="PANTHER" id="PTHR38040:SF1">
    <property type="entry name" value="UBIQUINONE BIOSYNTHESIS ACCESSORY FACTOR UBIK"/>
    <property type="match status" value="1"/>
</dbReference>
<comment type="caution">
    <text evidence="2">The sequence shown here is derived from an EMBL/GenBank/DDBJ whole genome shotgun (WGS) entry which is preliminary data.</text>
</comment>
<dbReference type="HAMAP" id="MF_02216">
    <property type="entry name" value="UbiK"/>
    <property type="match status" value="1"/>
</dbReference>
<evidence type="ECO:0000313" key="3">
    <source>
        <dbReference type="Proteomes" id="UP000189462"/>
    </source>
</evidence>
<proteinExistence type="inferred from homology"/>
<keyword evidence="1" id="KW-0831">Ubiquinone biosynthesis</keyword>
<sequence length="96" mass="10873">MRDTQPLDELIRKLSELMPESVRHMQGDIERNLKAGLAGALQRMELVTREEYEVQAKLLARSRERLAELEARVAALEDALRPDMSSSSQKSGPPEE</sequence>
<name>A0A1V3NMU7_9GAMM</name>
<dbReference type="UniPathway" id="UPA00232"/>
<dbReference type="STRING" id="108003.B1C78_04870"/>
<dbReference type="PANTHER" id="PTHR38040">
    <property type="entry name" value="UBIQUINONE BIOSYNTHESIS ACCESSORY FACTOR UBIK"/>
    <property type="match status" value="1"/>
</dbReference>
<gene>
    <name evidence="1" type="primary">ubiK</name>
    <name evidence="2" type="ORF">B1C78_04870</name>
</gene>